<dbReference type="RefSeq" id="XP_002585055.1">
    <property type="nucleotide sequence ID" value="XM_002585009.1"/>
</dbReference>
<keyword evidence="2" id="KW-0732">Signal</keyword>
<dbReference type="Proteomes" id="UP000002058">
    <property type="component" value="Unassembled WGS sequence"/>
</dbReference>
<dbReference type="EMBL" id="CH476617">
    <property type="protein sequence ID" value="EEP80902.1"/>
    <property type="molecule type" value="Genomic_DNA"/>
</dbReference>
<dbReference type="HOGENOM" id="CLU_2147745_0_0_1"/>
<dbReference type="GeneID" id="8443000"/>
<dbReference type="AlphaFoldDB" id="C4JTF5"/>
<dbReference type="KEGG" id="ure:UREG_05744"/>
<dbReference type="VEuPathDB" id="FungiDB:UREG_05744"/>
<feature type="region of interest" description="Disordered" evidence="1">
    <location>
        <begin position="86"/>
        <end position="112"/>
    </location>
</feature>
<proteinExistence type="predicted"/>
<evidence type="ECO:0000313" key="4">
    <source>
        <dbReference type="Proteomes" id="UP000002058"/>
    </source>
</evidence>
<feature type="chain" id="PRO_5002939463" evidence="2">
    <location>
        <begin position="19"/>
        <end position="112"/>
    </location>
</feature>
<evidence type="ECO:0000256" key="1">
    <source>
        <dbReference type="SAM" id="MobiDB-lite"/>
    </source>
</evidence>
<accession>C4JTF5</accession>
<sequence>MKFLSVIAGALLMTGAMAMAEEAGPTRCEYLSKRDCRLRRRDHDDNRTAGVYCGYCPELTGRHVEERGHRDFAYRIDRNGDCCSLGERRSCRGRPNENRNCPRRSRPHGEEA</sequence>
<name>C4JTF5_UNCRE</name>
<feature type="compositionally biased region" description="Basic and acidic residues" evidence="1">
    <location>
        <begin position="86"/>
        <end position="97"/>
    </location>
</feature>
<reference evidence="4" key="1">
    <citation type="journal article" date="2009" name="Genome Res.">
        <title>Comparative genomic analyses of the human fungal pathogens Coccidioides and their relatives.</title>
        <authorList>
            <person name="Sharpton T.J."/>
            <person name="Stajich J.E."/>
            <person name="Rounsley S.D."/>
            <person name="Gardner M.J."/>
            <person name="Wortman J.R."/>
            <person name="Jordar V.S."/>
            <person name="Maiti R."/>
            <person name="Kodira C.D."/>
            <person name="Neafsey D.E."/>
            <person name="Zeng Q."/>
            <person name="Hung C.-Y."/>
            <person name="McMahan C."/>
            <person name="Muszewska A."/>
            <person name="Grynberg M."/>
            <person name="Mandel M.A."/>
            <person name="Kellner E.M."/>
            <person name="Barker B.M."/>
            <person name="Galgiani J.N."/>
            <person name="Orbach M.J."/>
            <person name="Kirkland T.N."/>
            <person name="Cole G.T."/>
            <person name="Henn M.R."/>
            <person name="Birren B.W."/>
            <person name="Taylor J.W."/>
        </authorList>
    </citation>
    <scope>NUCLEOTIDE SEQUENCE [LARGE SCALE GENOMIC DNA]</scope>
    <source>
        <strain evidence="4">UAMH 1704</strain>
    </source>
</reference>
<dbReference type="InParanoid" id="C4JTF5"/>
<feature type="signal peptide" evidence="2">
    <location>
        <begin position="1"/>
        <end position="18"/>
    </location>
</feature>
<gene>
    <name evidence="3" type="ORF">UREG_05744</name>
</gene>
<evidence type="ECO:0000256" key="2">
    <source>
        <dbReference type="SAM" id="SignalP"/>
    </source>
</evidence>
<protein>
    <submittedName>
        <fullName evidence="3">Uncharacterized protein</fullName>
    </submittedName>
</protein>
<organism evidence="3 4">
    <name type="scientific">Uncinocarpus reesii (strain UAMH 1704)</name>
    <dbReference type="NCBI Taxonomy" id="336963"/>
    <lineage>
        <taxon>Eukaryota</taxon>
        <taxon>Fungi</taxon>
        <taxon>Dikarya</taxon>
        <taxon>Ascomycota</taxon>
        <taxon>Pezizomycotina</taxon>
        <taxon>Eurotiomycetes</taxon>
        <taxon>Eurotiomycetidae</taxon>
        <taxon>Onygenales</taxon>
        <taxon>Onygenaceae</taxon>
        <taxon>Uncinocarpus</taxon>
    </lineage>
</organism>
<keyword evidence="4" id="KW-1185">Reference proteome</keyword>
<evidence type="ECO:0000313" key="3">
    <source>
        <dbReference type="EMBL" id="EEP80902.1"/>
    </source>
</evidence>
<dbReference type="OMA" id="TRCEYLS"/>